<evidence type="ECO:0000313" key="1">
    <source>
        <dbReference type="EMBL" id="KAF0542334.1"/>
    </source>
</evidence>
<reference evidence="1 2" key="1">
    <citation type="journal article" date="2019" name="Environ. Microbiol.">
        <title>At the nexus of three kingdoms: the genome of the mycorrhizal fungus Gigaspora margarita provides insights into plant, endobacterial and fungal interactions.</title>
        <authorList>
            <person name="Venice F."/>
            <person name="Ghignone S."/>
            <person name="Salvioli di Fossalunga A."/>
            <person name="Amselem J."/>
            <person name="Novero M."/>
            <person name="Xianan X."/>
            <person name="Sedzielewska Toro K."/>
            <person name="Morin E."/>
            <person name="Lipzen A."/>
            <person name="Grigoriev I.V."/>
            <person name="Henrissat B."/>
            <person name="Martin F.M."/>
            <person name="Bonfante P."/>
        </authorList>
    </citation>
    <scope>NUCLEOTIDE SEQUENCE [LARGE SCALE GENOMIC DNA]</scope>
    <source>
        <strain evidence="1 2">BEG34</strain>
    </source>
</reference>
<sequence length="134" mass="15674">MKYNSKTRISNVDNGHFGIIEKAIGMGHTSRINDLDKEHKVKMRIYKAFSGYQKTIKRNLPKKCTKLDLNRKEEKEEFKFDNLSKLNRKVIQNIKCPKNSEVVYLKMVTKIDAADMDNDHLFDSGEKYLSNYPV</sequence>
<comment type="caution">
    <text evidence="1">The sequence shown here is derived from an EMBL/GenBank/DDBJ whole genome shotgun (WGS) entry which is preliminary data.</text>
</comment>
<evidence type="ECO:0000313" key="2">
    <source>
        <dbReference type="Proteomes" id="UP000439903"/>
    </source>
</evidence>
<dbReference type="Proteomes" id="UP000439903">
    <property type="component" value="Unassembled WGS sequence"/>
</dbReference>
<proteinExistence type="predicted"/>
<organism evidence="1 2">
    <name type="scientific">Gigaspora margarita</name>
    <dbReference type="NCBI Taxonomy" id="4874"/>
    <lineage>
        <taxon>Eukaryota</taxon>
        <taxon>Fungi</taxon>
        <taxon>Fungi incertae sedis</taxon>
        <taxon>Mucoromycota</taxon>
        <taxon>Glomeromycotina</taxon>
        <taxon>Glomeromycetes</taxon>
        <taxon>Diversisporales</taxon>
        <taxon>Gigasporaceae</taxon>
        <taxon>Gigaspora</taxon>
    </lineage>
</organism>
<dbReference type="EMBL" id="WTPW01000144">
    <property type="protein sequence ID" value="KAF0542334.1"/>
    <property type="molecule type" value="Genomic_DNA"/>
</dbReference>
<keyword evidence="2" id="KW-1185">Reference proteome</keyword>
<dbReference type="AlphaFoldDB" id="A0A8H4AXI4"/>
<protein>
    <submittedName>
        <fullName evidence="1">Uncharacterized protein</fullName>
    </submittedName>
</protein>
<accession>A0A8H4AXI4</accession>
<name>A0A8H4AXI4_GIGMA</name>
<gene>
    <name evidence="1" type="ORF">F8M41_004695</name>
</gene>